<feature type="chain" id="PRO_5045279362" evidence="1">
    <location>
        <begin position="19"/>
        <end position="103"/>
    </location>
</feature>
<comment type="caution">
    <text evidence="2">The sequence shown here is derived from an EMBL/GenBank/DDBJ whole genome shotgun (WGS) entry which is preliminary data.</text>
</comment>
<proteinExistence type="predicted"/>
<keyword evidence="3" id="KW-1185">Reference proteome</keyword>
<name>A0ABP5A7H5_9ACTN</name>
<sequence length="103" mass="10692">MPRLTLLALGLLATAASACGDQSRPAAADVEVCAAAVAVVEEEVLDQDAQRDRVDRVADQVTYARLTAPVREVAGLPDVRNGSTPPAAWRALLLGCDDAGLLP</sequence>
<evidence type="ECO:0000313" key="2">
    <source>
        <dbReference type="EMBL" id="GAA1904109.1"/>
    </source>
</evidence>
<dbReference type="Proteomes" id="UP001501612">
    <property type="component" value="Unassembled WGS sequence"/>
</dbReference>
<evidence type="ECO:0000313" key="3">
    <source>
        <dbReference type="Proteomes" id="UP001501612"/>
    </source>
</evidence>
<dbReference type="PROSITE" id="PS51257">
    <property type="entry name" value="PROKAR_LIPOPROTEIN"/>
    <property type="match status" value="1"/>
</dbReference>
<dbReference type="RefSeq" id="WP_344002156.1">
    <property type="nucleotide sequence ID" value="NZ_BAAAMY010000001.1"/>
</dbReference>
<gene>
    <name evidence="2" type="ORF">GCM10009737_01020</name>
</gene>
<keyword evidence="1" id="KW-0732">Signal</keyword>
<evidence type="ECO:0000256" key="1">
    <source>
        <dbReference type="SAM" id="SignalP"/>
    </source>
</evidence>
<feature type="signal peptide" evidence="1">
    <location>
        <begin position="1"/>
        <end position="18"/>
    </location>
</feature>
<accession>A0ABP5A7H5</accession>
<protein>
    <submittedName>
        <fullName evidence="2">Uncharacterized protein</fullName>
    </submittedName>
</protein>
<dbReference type="EMBL" id="BAAAMY010000001">
    <property type="protein sequence ID" value="GAA1904109.1"/>
    <property type="molecule type" value="Genomic_DNA"/>
</dbReference>
<organism evidence="2 3">
    <name type="scientific">Nocardioides lentus</name>
    <dbReference type="NCBI Taxonomy" id="338077"/>
    <lineage>
        <taxon>Bacteria</taxon>
        <taxon>Bacillati</taxon>
        <taxon>Actinomycetota</taxon>
        <taxon>Actinomycetes</taxon>
        <taxon>Propionibacteriales</taxon>
        <taxon>Nocardioidaceae</taxon>
        <taxon>Nocardioides</taxon>
    </lineage>
</organism>
<reference evidence="3" key="1">
    <citation type="journal article" date="2019" name="Int. J. Syst. Evol. Microbiol.">
        <title>The Global Catalogue of Microorganisms (GCM) 10K type strain sequencing project: providing services to taxonomists for standard genome sequencing and annotation.</title>
        <authorList>
            <consortium name="The Broad Institute Genomics Platform"/>
            <consortium name="The Broad Institute Genome Sequencing Center for Infectious Disease"/>
            <person name="Wu L."/>
            <person name="Ma J."/>
        </authorList>
    </citation>
    <scope>NUCLEOTIDE SEQUENCE [LARGE SCALE GENOMIC DNA]</scope>
    <source>
        <strain evidence="3">JCM 14046</strain>
    </source>
</reference>